<dbReference type="eggNOG" id="ENOG502RVWR">
    <property type="taxonomic scope" value="Eukaryota"/>
</dbReference>
<proteinExistence type="predicted"/>
<organism evidence="2 3">
    <name type="scientific">Thalassiosira oceanica</name>
    <name type="common">Marine diatom</name>
    <dbReference type="NCBI Taxonomy" id="159749"/>
    <lineage>
        <taxon>Eukaryota</taxon>
        <taxon>Sar</taxon>
        <taxon>Stramenopiles</taxon>
        <taxon>Ochrophyta</taxon>
        <taxon>Bacillariophyta</taxon>
        <taxon>Coscinodiscophyceae</taxon>
        <taxon>Thalassiosirophycidae</taxon>
        <taxon>Thalassiosirales</taxon>
        <taxon>Thalassiosiraceae</taxon>
        <taxon>Thalassiosira</taxon>
    </lineage>
</organism>
<feature type="compositionally biased region" description="Acidic residues" evidence="1">
    <location>
        <begin position="509"/>
        <end position="523"/>
    </location>
</feature>
<name>K0SI11_THAOC</name>
<dbReference type="AlphaFoldDB" id="K0SI11"/>
<accession>K0SI11</accession>
<comment type="caution">
    <text evidence="2">The sequence shown here is derived from an EMBL/GenBank/DDBJ whole genome shotgun (WGS) entry which is preliminary data.</text>
</comment>
<evidence type="ECO:0000313" key="3">
    <source>
        <dbReference type="Proteomes" id="UP000266841"/>
    </source>
</evidence>
<protein>
    <submittedName>
        <fullName evidence="2">Uncharacterized protein</fullName>
    </submittedName>
</protein>
<evidence type="ECO:0000256" key="1">
    <source>
        <dbReference type="SAM" id="MobiDB-lite"/>
    </source>
</evidence>
<feature type="compositionally biased region" description="Basic and acidic residues" evidence="1">
    <location>
        <begin position="684"/>
        <end position="693"/>
    </location>
</feature>
<feature type="compositionally biased region" description="Basic and acidic residues" evidence="1">
    <location>
        <begin position="473"/>
        <end position="499"/>
    </location>
</feature>
<feature type="region of interest" description="Disordered" evidence="1">
    <location>
        <begin position="684"/>
        <end position="707"/>
    </location>
</feature>
<sequence length="722" mass="77692">WPSYMLELHVEAGGRDARMLNCVCERVAFSQTAQPPLDKIFDGLLITKSSGPESSAAQHAAECPNSPGEATPFRSFRRTPPVPSQLSDRKRFIATTEKVEKKRHRASPASPTLQEGTVALVEMSARFPSQRARGGQPPDLQAPAQPSPLPRGTRPLDVTVTILSLSGVHARDTAGPSSSRSFFGRKASSDDNSSASGGLGGNVTTTVVATFANSSSNGEGGRLVTHVPSLPLPSTPRNRTFTDLVRWPEQDAEAHSRLSSFTFRSRFPEGGEAAPQLVPVQISISRNGRLYRLGSAHLFVNGEEGGHSVTSVPVVNFDRAFRPTSVASRIGGGGGGPHDDDTVKCGLAERATLELLVRVQDPSKPLAYVLNERRSLRAVARQIASPGTVEGRSAMVSRCNSLKSTTSSDASWIYDPNQAAVVRRRMDAVEEAREEGESVFVGLHPGGILQVGSTGIEATPAVPTSSLRMSRQAKQDSCQEARAREFESNVAKNDSHETHSTGSVSSYDESLDDTYDGESDGESDFTSSQFSRYTEASESDLAVLLRKISSRERTYDSAATDATFSSVKNYRGEGVISRIMGLPGRMHGRLSNRFSETFEDEDDGSVDSCGDSRYTDFTRDATELTRNSTKFKRGRIAAFARAKEAIVPPKSTPKGGWTSRLICCAGPGDTELLTSAIHEDLDANSRESLDRGRSGLSGPTLESAGTDRHPLVGADILFHCVR</sequence>
<dbReference type="EMBL" id="AGNL01016559">
    <property type="protein sequence ID" value="EJK65015.1"/>
    <property type="molecule type" value="Genomic_DNA"/>
</dbReference>
<feature type="region of interest" description="Disordered" evidence="1">
    <location>
        <begin position="51"/>
        <end position="91"/>
    </location>
</feature>
<evidence type="ECO:0000313" key="2">
    <source>
        <dbReference type="EMBL" id="EJK65015.1"/>
    </source>
</evidence>
<reference evidence="2 3" key="1">
    <citation type="journal article" date="2012" name="Genome Biol.">
        <title>Genome and low-iron response of an oceanic diatom adapted to chronic iron limitation.</title>
        <authorList>
            <person name="Lommer M."/>
            <person name="Specht M."/>
            <person name="Roy A.S."/>
            <person name="Kraemer L."/>
            <person name="Andreson R."/>
            <person name="Gutowska M.A."/>
            <person name="Wolf J."/>
            <person name="Bergner S.V."/>
            <person name="Schilhabel M.B."/>
            <person name="Klostermeier U.C."/>
            <person name="Beiko R.G."/>
            <person name="Rosenstiel P."/>
            <person name="Hippler M."/>
            <person name="Laroche J."/>
        </authorList>
    </citation>
    <scope>NUCLEOTIDE SEQUENCE [LARGE SCALE GENOMIC DNA]</scope>
    <source>
        <strain evidence="2 3">CCMP1005</strain>
    </source>
</reference>
<feature type="region of interest" description="Disordered" evidence="1">
    <location>
        <begin position="169"/>
        <end position="201"/>
    </location>
</feature>
<dbReference type="OrthoDB" id="56858at2759"/>
<feature type="region of interest" description="Disordered" evidence="1">
    <location>
        <begin position="454"/>
        <end position="531"/>
    </location>
</feature>
<feature type="region of interest" description="Disordered" evidence="1">
    <location>
        <begin position="128"/>
        <end position="155"/>
    </location>
</feature>
<gene>
    <name evidence="2" type="ORF">THAOC_14189</name>
</gene>
<feature type="non-terminal residue" evidence="2">
    <location>
        <position position="1"/>
    </location>
</feature>
<dbReference type="Proteomes" id="UP000266841">
    <property type="component" value="Unassembled WGS sequence"/>
</dbReference>
<feature type="compositionally biased region" description="Low complexity" evidence="1">
    <location>
        <begin position="190"/>
        <end position="201"/>
    </location>
</feature>
<keyword evidence="3" id="KW-1185">Reference proteome</keyword>